<dbReference type="EMBL" id="PSNW01000010">
    <property type="protein sequence ID" value="PPE72787.1"/>
    <property type="molecule type" value="Genomic_DNA"/>
</dbReference>
<dbReference type="OrthoDB" id="9811969at2"/>
<dbReference type="RefSeq" id="WP_104231597.1">
    <property type="nucleotide sequence ID" value="NZ_PSNW01000010.1"/>
</dbReference>
<dbReference type="Gene3D" id="1.20.120.1630">
    <property type="match status" value="1"/>
</dbReference>
<evidence type="ECO:0000256" key="5">
    <source>
        <dbReference type="SAM" id="Phobius"/>
    </source>
</evidence>
<feature type="transmembrane region" description="Helical" evidence="5">
    <location>
        <begin position="39"/>
        <end position="61"/>
    </location>
</feature>
<keyword evidence="6" id="KW-0808">Transferase</keyword>
<evidence type="ECO:0000256" key="3">
    <source>
        <dbReference type="ARBA" id="ARBA00022989"/>
    </source>
</evidence>
<keyword evidence="2 5" id="KW-0812">Transmembrane</keyword>
<proteinExistence type="predicted"/>
<dbReference type="AlphaFoldDB" id="A0A2S5TD31"/>
<keyword evidence="6" id="KW-0489">Methyltransferase</keyword>
<dbReference type="Pfam" id="PF04191">
    <property type="entry name" value="PEMT"/>
    <property type="match status" value="1"/>
</dbReference>
<feature type="transmembrane region" description="Helical" evidence="5">
    <location>
        <begin position="12"/>
        <end position="33"/>
    </location>
</feature>
<dbReference type="GO" id="GO:0012505">
    <property type="term" value="C:endomembrane system"/>
    <property type="evidence" value="ECO:0007669"/>
    <property type="project" value="UniProtKB-SubCell"/>
</dbReference>
<evidence type="ECO:0000256" key="4">
    <source>
        <dbReference type="ARBA" id="ARBA00023136"/>
    </source>
</evidence>
<keyword evidence="4 5" id="KW-0472">Membrane</keyword>
<name>A0A2S5TD31_9GAMM</name>
<feature type="transmembrane region" description="Helical" evidence="5">
    <location>
        <begin position="106"/>
        <end position="123"/>
    </location>
</feature>
<keyword evidence="3 5" id="KW-1133">Transmembrane helix</keyword>
<dbReference type="GO" id="GO:0032259">
    <property type="term" value="P:methylation"/>
    <property type="evidence" value="ECO:0007669"/>
    <property type="project" value="UniProtKB-KW"/>
</dbReference>
<evidence type="ECO:0000313" key="6">
    <source>
        <dbReference type="EMBL" id="PPE72787.1"/>
    </source>
</evidence>
<comment type="subcellular location">
    <subcellularLocation>
        <location evidence="1">Endomembrane system</location>
        <topology evidence="1">Multi-pass membrane protein</topology>
    </subcellularLocation>
</comment>
<feature type="transmembrane region" description="Helical" evidence="5">
    <location>
        <begin position="82"/>
        <end position="100"/>
    </location>
</feature>
<dbReference type="Proteomes" id="UP000238220">
    <property type="component" value="Unassembled WGS sequence"/>
</dbReference>
<organism evidence="6 7">
    <name type="scientific">Solimonas fluminis</name>
    <dbReference type="NCBI Taxonomy" id="2086571"/>
    <lineage>
        <taxon>Bacteria</taxon>
        <taxon>Pseudomonadati</taxon>
        <taxon>Pseudomonadota</taxon>
        <taxon>Gammaproteobacteria</taxon>
        <taxon>Nevskiales</taxon>
        <taxon>Nevskiaceae</taxon>
        <taxon>Solimonas</taxon>
    </lineage>
</organism>
<evidence type="ECO:0000256" key="2">
    <source>
        <dbReference type="ARBA" id="ARBA00022692"/>
    </source>
</evidence>
<gene>
    <name evidence="6" type="ORF">C3942_17240</name>
</gene>
<comment type="caution">
    <text evidence="6">The sequence shown here is derived from an EMBL/GenBank/DDBJ whole genome shotgun (WGS) entry which is preliminary data.</text>
</comment>
<keyword evidence="7" id="KW-1185">Reference proteome</keyword>
<sequence length="204" mass="22982">MSKQPFFSRWRIWITRLFCVAIVGLFLVSLPAWHDQESLMAHLITPLGLILASIGAIGRLWCSSYAAGNKNARLLREGPYSLTRNPLYGFSFLGGLGVAITTETFTIPALFVAGFALYYHFVITEEEKRLQVDHGEDYATYQVMVPRFIPRTTAYVEPQRWEISPSALRRSMGEVIWFVIAAVSIHALHDLRGVLSLPTLLVLP</sequence>
<evidence type="ECO:0000313" key="7">
    <source>
        <dbReference type="Proteomes" id="UP000238220"/>
    </source>
</evidence>
<reference evidence="6 7" key="1">
    <citation type="submission" date="2018-02" db="EMBL/GenBank/DDBJ databases">
        <title>Genome sequencing of Solimonas sp. HR-BB.</title>
        <authorList>
            <person name="Lee Y."/>
            <person name="Jeon C.O."/>
        </authorList>
    </citation>
    <scope>NUCLEOTIDE SEQUENCE [LARGE SCALE GENOMIC DNA]</scope>
    <source>
        <strain evidence="6 7">HR-BB</strain>
    </source>
</reference>
<protein>
    <submittedName>
        <fullName evidence="6">Isoprenylcysteine carboxylmethyltransferase family protein</fullName>
    </submittedName>
</protein>
<accession>A0A2S5TD31</accession>
<dbReference type="InterPro" id="IPR007318">
    <property type="entry name" value="Phopholipid_MeTrfase"/>
</dbReference>
<evidence type="ECO:0000256" key="1">
    <source>
        <dbReference type="ARBA" id="ARBA00004127"/>
    </source>
</evidence>
<dbReference type="GO" id="GO:0008168">
    <property type="term" value="F:methyltransferase activity"/>
    <property type="evidence" value="ECO:0007669"/>
    <property type="project" value="UniProtKB-KW"/>
</dbReference>